<feature type="domain" description="MoaB/Mog" evidence="2">
    <location>
        <begin position="75"/>
        <end position="219"/>
    </location>
</feature>
<dbReference type="GO" id="GO:0006777">
    <property type="term" value="P:Mo-molybdopterin cofactor biosynthetic process"/>
    <property type="evidence" value="ECO:0007669"/>
    <property type="project" value="InterPro"/>
</dbReference>
<dbReference type="PANTHER" id="PTHR43232:SF2">
    <property type="entry name" value="MOLYBDENUM COFACTOR BIOSYNTHESIS PROTEIN B"/>
    <property type="match status" value="1"/>
</dbReference>
<proteinExistence type="predicted"/>
<evidence type="ECO:0000256" key="1">
    <source>
        <dbReference type="SAM" id="MobiDB-lite"/>
    </source>
</evidence>
<name>A0A1N7DQP0_9EURY</name>
<feature type="region of interest" description="Disordered" evidence="1">
    <location>
        <begin position="222"/>
        <end position="276"/>
    </location>
</feature>
<evidence type="ECO:0000259" key="2">
    <source>
        <dbReference type="SMART" id="SM00852"/>
    </source>
</evidence>
<dbReference type="EMBL" id="FTNR01000002">
    <property type="protein sequence ID" value="SIR78005.1"/>
    <property type="molecule type" value="Genomic_DNA"/>
</dbReference>
<reference evidence="4" key="1">
    <citation type="submission" date="2017-01" db="EMBL/GenBank/DDBJ databases">
        <authorList>
            <person name="Varghese N."/>
            <person name="Submissions S."/>
        </authorList>
    </citation>
    <scope>NUCLEOTIDE SEQUENCE [LARGE SCALE GENOMIC DNA]</scope>
    <source>
        <strain evidence="4">type strain: HArc-</strain>
    </source>
</reference>
<feature type="region of interest" description="Disordered" evidence="1">
    <location>
        <begin position="1"/>
        <end position="69"/>
    </location>
</feature>
<dbReference type="SUPFAM" id="SSF53218">
    <property type="entry name" value="Molybdenum cofactor biosynthesis proteins"/>
    <property type="match status" value="1"/>
</dbReference>
<dbReference type="InterPro" id="IPR036425">
    <property type="entry name" value="MoaB/Mog-like_dom_sf"/>
</dbReference>
<dbReference type="InterPro" id="IPR001453">
    <property type="entry name" value="MoaB/Mog_dom"/>
</dbReference>
<feature type="compositionally biased region" description="Acidic residues" evidence="1">
    <location>
        <begin position="227"/>
        <end position="257"/>
    </location>
</feature>
<sequence length="276" mass="29116">MNERDAETDEATATTDVDDEQTAAAEGDEQTAAAEGDEQTAAAEGDEPTAETEDGENGDQSDEAAASDTTSLGVGVVTIATDRAIGNDIAGETIITALKKESHEIVVREHLETEHDQVQSTVSRLLDRDDIDLIVTGGATSVEPDDITIEAVEPLLEKELSAFSELFTALAYEEVGTRIIAARTLAGVADGIPVFCLPGNEAAVRLGLEEIILPEAHHLIGLARGPDDEDEPSAEPEGDEPEAEEAETDAGESDSTDDERNTDRDDNETEAENGGE</sequence>
<feature type="compositionally biased region" description="Acidic residues" evidence="1">
    <location>
        <begin position="44"/>
        <end position="62"/>
    </location>
</feature>
<keyword evidence="4" id="KW-1185">Reference proteome</keyword>
<accession>A0A1N7DQP0</accession>
<organism evidence="3 4">
    <name type="scientific">Natronorubrum thiooxidans</name>
    <dbReference type="NCBI Taxonomy" id="308853"/>
    <lineage>
        <taxon>Archaea</taxon>
        <taxon>Methanobacteriati</taxon>
        <taxon>Methanobacteriota</taxon>
        <taxon>Stenosarchaea group</taxon>
        <taxon>Halobacteria</taxon>
        <taxon>Halobacteriales</taxon>
        <taxon>Natrialbaceae</taxon>
        <taxon>Natronorubrum</taxon>
    </lineage>
</organism>
<feature type="compositionally biased region" description="Acidic residues" evidence="1">
    <location>
        <begin position="265"/>
        <end position="276"/>
    </location>
</feature>
<feature type="compositionally biased region" description="Acidic residues" evidence="1">
    <location>
        <begin position="1"/>
        <end position="29"/>
    </location>
</feature>
<dbReference type="Gene3D" id="3.40.980.10">
    <property type="entry name" value="MoaB/Mog-like domain"/>
    <property type="match status" value="1"/>
</dbReference>
<dbReference type="AlphaFoldDB" id="A0A1N7DQP0"/>
<dbReference type="SMART" id="SM00852">
    <property type="entry name" value="MoCF_biosynth"/>
    <property type="match status" value="1"/>
</dbReference>
<feature type="compositionally biased region" description="Low complexity" evidence="1">
    <location>
        <begin position="30"/>
        <end position="43"/>
    </location>
</feature>
<dbReference type="GO" id="GO:0005829">
    <property type="term" value="C:cytosol"/>
    <property type="evidence" value="ECO:0007669"/>
    <property type="project" value="TreeGrafter"/>
</dbReference>
<evidence type="ECO:0000313" key="4">
    <source>
        <dbReference type="Proteomes" id="UP000185936"/>
    </source>
</evidence>
<dbReference type="STRING" id="308853.SAMN05421752_102432"/>
<dbReference type="Proteomes" id="UP000185936">
    <property type="component" value="Unassembled WGS sequence"/>
</dbReference>
<dbReference type="PANTHER" id="PTHR43232">
    <property type="entry name" value="MOLYBDENUM COFACTOR BIOSYNTHESIS PROTEIN B"/>
    <property type="match status" value="1"/>
</dbReference>
<protein>
    <submittedName>
        <fullName evidence="3">Molybdenum cofactor synthesis domain-containing protein</fullName>
    </submittedName>
</protein>
<dbReference type="InterPro" id="IPR012245">
    <property type="entry name" value="MoaB"/>
</dbReference>
<evidence type="ECO:0000313" key="3">
    <source>
        <dbReference type="EMBL" id="SIR78005.1"/>
    </source>
</evidence>
<dbReference type="OrthoDB" id="205337at2157"/>
<dbReference type="RefSeq" id="WP_076608097.1">
    <property type="nucleotide sequence ID" value="NZ_FTNR01000002.1"/>
</dbReference>
<gene>
    <name evidence="3" type="ORF">SAMN05421752_102432</name>
</gene>
<dbReference type="Pfam" id="PF00994">
    <property type="entry name" value="MoCF_biosynth"/>
    <property type="match status" value="1"/>
</dbReference>